<dbReference type="AlphaFoldDB" id="A0A9W8IML1"/>
<evidence type="ECO:0000313" key="1">
    <source>
        <dbReference type="EMBL" id="KAJ2867985.1"/>
    </source>
</evidence>
<keyword evidence="2" id="KW-1185">Reference proteome</keyword>
<dbReference type="InterPro" id="IPR036322">
    <property type="entry name" value="WD40_repeat_dom_sf"/>
</dbReference>
<protein>
    <submittedName>
        <fullName evidence="1">Uncharacterized protein</fullName>
    </submittedName>
</protein>
<proteinExistence type="predicted"/>
<reference evidence="1" key="1">
    <citation type="submission" date="2022-07" db="EMBL/GenBank/DDBJ databases">
        <title>Phylogenomic reconstructions and comparative analyses of Kickxellomycotina fungi.</title>
        <authorList>
            <person name="Reynolds N.K."/>
            <person name="Stajich J.E."/>
            <person name="Barry K."/>
            <person name="Grigoriev I.V."/>
            <person name="Crous P."/>
            <person name="Smith M.E."/>
        </authorList>
    </citation>
    <scope>NUCLEOTIDE SEQUENCE</scope>
    <source>
        <strain evidence="1">RSA 476</strain>
    </source>
</reference>
<sequence length="394" mass="41110">MSQAKKPRLSDVGQLGAVRGCHWGEVTVLSLPANIGAISAISAWAPDSFSDDGLAQGNLSHIAVGTDTGCTMLIDSNKNITTLEGSGGPAIQCLLVKSATATTVLSAQSSSLPDTIACDSDGRVSVYAMGQMFARNIFSAPISAIALDTNPNSPSAFIVGDLSGAVTACHAQEVLWRAQVAIQEPVSKSERLRPQLSDSMADPGISGVCAVQFPDSHGIFTNYVLAAGGDCKVQVLSRGHPVLAVPTPIPCSAMSAGYFIDSVSSRCTAARTCKSQAIIGDEAGRLFVLDDFELVPYAQLDYPITQVLSIPLRAFSGLHGMDVVVCATRSNSVYILHDRQVVGTYLADFWPVSVDVVGAFSTTGPCIVVARNTTVDGGSCANAVHVIPLELDLH</sequence>
<evidence type="ECO:0000313" key="2">
    <source>
        <dbReference type="Proteomes" id="UP001140074"/>
    </source>
</evidence>
<dbReference type="Proteomes" id="UP001140074">
    <property type="component" value="Unassembled WGS sequence"/>
</dbReference>
<gene>
    <name evidence="1" type="ORF">GGH94_000405</name>
</gene>
<name>A0A9W8IML1_9FUNG</name>
<comment type="caution">
    <text evidence="1">The sequence shown here is derived from an EMBL/GenBank/DDBJ whole genome shotgun (WGS) entry which is preliminary data.</text>
</comment>
<organism evidence="1 2">
    <name type="scientific">Coemansia aciculifera</name>
    <dbReference type="NCBI Taxonomy" id="417176"/>
    <lineage>
        <taxon>Eukaryota</taxon>
        <taxon>Fungi</taxon>
        <taxon>Fungi incertae sedis</taxon>
        <taxon>Zoopagomycota</taxon>
        <taxon>Kickxellomycotina</taxon>
        <taxon>Kickxellomycetes</taxon>
        <taxon>Kickxellales</taxon>
        <taxon>Kickxellaceae</taxon>
        <taxon>Coemansia</taxon>
    </lineage>
</organism>
<dbReference type="SUPFAM" id="SSF50978">
    <property type="entry name" value="WD40 repeat-like"/>
    <property type="match status" value="1"/>
</dbReference>
<accession>A0A9W8IML1</accession>
<dbReference type="EMBL" id="JANBUY010000008">
    <property type="protein sequence ID" value="KAJ2867985.1"/>
    <property type="molecule type" value="Genomic_DNA"/>
</dbReference>